<reference evidence="1 2" key="1">
    <citation type="submission" date="2021-06" db="EMBL/GenBank/DDBJ databases">
        <title>Caerostris extrusa draft genome.</title>
        <authorList>
            <person name="Kono N."/>
            <person name="Arakawa K."/>
        </authorList>
    </citation>
    <scope>NUCLEOTIDE SEQUENCE [LARGE SCALE GENOMIC DNA]</scope>
</reference>
<proteinExistence type="predicted"/>
<gene>
    <name evidence="1" type="ORF">CEXT_709161</name>
</gene>
<dbReference type="Proteomes" id="UP001054945">
    <property type="component" value="Unassembled WGS sequence"/>
</dbReference>
<comment type="caution">
    <text evidence="1">The sequence shown here is derived from an EMBL/GenBank/DDBJ whole genome shotgun (WGS) entry which is preliminary data.</text>
</comment>
<protein>
    <submittedName>
        <fullName evidence="1">Uncharacterized protein</fullName>
    </submittedName>
</protein>
<dbReference type="AlphaFoldDB" id="A0AAV4YC34"/>
<evidence type="ECO:0000313" key="2">
    <source>
        <dbReference type="Proteomes" id="UP001054945"/>
    </source>
</evidence>
<sequence length="139" mass="15290">MDLFHCTTWNERGKKLALSFLGPTEEFSGLQMGMTLELLMKHRSSSFEPSTLDSTTRGIFLAFRSKGAFCSSSRAGGGLDGGDLTVSRIRIFTRGGNCCSHKLPSAFAKCSEYHPTTTFGEKKNLTIIQVSHFKESVNL</sequence>
<accession>A0AAV4YC34</accession>
<name>A0AAV4YC34_CAEEX</name>
<dbReference type="EMBL" id="BPLR01019094">
    <property type="protein sequence ID" value="GIZ04489.1"/>
    <property type="molecule type" value="Genomic_DNA"/>
</dbReference>
<evidence type="ECO:0000313" key="1">
    <source>
        <dbReference type="EMBL" id="GIZ04489.1"/>
    </source>
</evidence>
<organism evidence="1 2">
    <name type="scientific">Caerostris extrusa</name>
    <name type="common">Bark spider</name>
    <name type="synonym">Caerostris bankana</name>
    <dbReference type="NCBI Taxonomy" id="172846"/>
    <lineage>
        <taxon>Eukaryota</taxon>
        <taxon>Metazoa</taxon>
        <taxon>Ecdysozoa</taxon>
        <taxon>Arthropoda</taxon>
        <taxon>Chelicerata</taxon>
        <taxon>Arachnida</taxon>
        <taxon>Araneae</taxon>
        <taxon>Araneomorphae</taxon>
        <taxon>Entelegynae</taxon>
        <taxon>Araneoidea</taxon>
        <taxon>Araneidae</taxon>
        <taxon>Caerostris</taxon>
    </lineage>
</organism>
<keyword evidence="2" id="KW-1185">Reference proteome</keyword>